<reference evidence="2" key="1">
    <citation type="submission" date="2020-11" db="EMBL/GenBank/DDBJ databases">
        <title>Novosphingobium aureum sp. nov., a marine bacterium isolated from sediment of a salt flat.</title>
        <authorList>
            <person name="Yoo Y."/>
            <person name="Kim J.-J."/>
        </authorList>
    </citation>
    <scope>NUCLEOTIDE SEQUENCE</scope>
    <source>
        <strain evidence="2">YJ-S2-02</strain>
    </source>
</reference>
<sequence>MNAGKRPPRPYLLDVSRLVWRGWGTRQPTGIDRVCRAYLAHFATRASAVLQWRGHRLVLDARETETLAAMLLDEGTLLDRKRLALLAARALASAAYRRDDHAGRILLNVGHTGLDNPSLPGWIATHALNAVFLIHDLIPITHPEFCREGEDMRHRARIRQALQCASGLVLNSSATRDALTSFARDERLALPPHCIAHLGIAPPEPNGDIALPAEPYFLIVGTIEGRKNHVLLLDCWDRLRARLGEATPSLVIVGQRGWQAQPVFERLDRDPASAGRVIEQGPCSDDRLAALLAGARALLMPSHAEGYGLPVVEALASGTAVIASDLPVYREIAGGIPCLVDPADTSAWVTAVLDHLHHGPDARRQHAALPGYRAPAWSEHFAALESWLALRIAH</sequence>
<dbReference type="CDD" id="cd03809">
    <property type="entry name" value="GT4_MtfB-like"/>
    <property type="match status" value="1"/>
</dbReference>
<dbReference type="EMBL" id="JADZGI010000007">
    <property type="protein sequence ID" value="MBH0115051.1"/>
    <property type="molecule type" value="Genomic_DNA"/>
</dbReference>
<dbReference type="Gene3D" id="3.40.50.2000">
    <property type="entry name" value="Glycogen Phosphorylase B"/>
    <property type="match status" value="1"/>
</dbReference>
<proteinExistence type="predicted"/>
<accession>A0A931HFH2</accession>
<gene>
    <name evidence="2" type="ORF">I5E68_19075</name>
</gene>
<keyword evidence="1" id="KW-0808">Transferase</keyword>
<dbReference type="AlphaFoldDB" id="A0A931HFH2"/>
<dbReference type="Pfam" id="PF13692">
    <property type="entry name" value="Glyco_trans_1_4"/>
    <property type="match status" value="1"/>
</dbReference>
<evidence type="ECO:0000313" key="3">
    <source>
        <dbReference type="Proteomes" id="UP000617634"/>
    </source>
</evidence>
<dbReference type="Proteomes" id="UP000617634">
    <property type="component" value="Unassembled WGS sequence"/>
</dbReference>
<dbReference type="PANTHER" id="PTHR46401:SF2">
    <property type="entry name" value="GLYCOSYLTRANSFERASE WBBK-RELATED"/>
    <property type="match status" value="1"/>
</dbReference>
<dbReference type="GO" id="GO:0016757">
    <property type="term" value="F:glycosyltransferase activity"/>
    <property type="evidence" value="ECO:0007669"/>
    <property type="project" value="TreeGrafter"/>
</dbReference>
<protein>
    <submittedName>
        <fullName evidence="2">Glycosyltransferase family 4 protein</fullName>
    </submittedName>
</protein>
<organism evidence="2 3">
    <name type="scientific">Novosphingobium aureum</name>
    <dbReference type="NCBI Taxonomy" id="2792964"/>
    <lineage>
        <taxon>Bacteria</taxon>
        <taxon>Pseudomonadati</taxon>
        <taxon>Pseudomonadota</taxon>
        <taxon>Alphaproteobacteria</taxon>
        <taxon>Sphingomonadales</taxon>
        <taxon>Sphingomonadaceae</taxon>
        <taxon>Novosphingobium</taxon>
    </lineage>
</organism>
<dbReference type="PANTHER" id="PTHR46401">
    <property type="entry name" value="GLYCOSYLTRANSFERASE WBBK-RELATED"/>
    <property type="match status" value="1"/>
</dbReference>
<keyword evidence="3" id="KW-1185">Reference proteome</keyword>
<dbReference type="SUPFAM" id="SSF53756">
    <property type="entry name" value="UDP-Glycosyltransferase/glycogen phosphorylase"/>
    <property type="match status" value="1"/>
</dbReference>
<evidence type="ECO:0000256" key="1">
    <source>
        <dbReference type="ARBA" id="ARBA00022679"/>
    </source>
</evidence>
<evidence type="ECO:0000313" key="2">
    <source>
        <dbReference type="EMBL" id="MBH0115051.1"/>
    </source>
</evidence>
<comment type="caution">
    <text evidence="2">The sequence shown here is derived from an EMBL/GenBank/DDBJ whole genome shotgun (WGS) entry which is preliminary data.</text>
</comment>
<dbReference type="RefSeq" id="WP_197167191.1">
    <property type="nucleotide sequence ID" value="NZ_JADZGI010000007.1"/>
</dbReference>
<name>A0A931HFH2_9SPHN</name>